<sequence length="177" mass="19316">MSLCFSEPPAREGPVPPPPPPQLGSHRQPLHCTEQQQVPPPPLPTQARLPGTGAKRTGDRHGERRTEQRPLPHPPQDKQIYGGHLPPPTPPCITYAGEKQHEAVTLSETVAWKVKSMALSVSDLSGGILQEHPFYICGEMQHDKTAKEKEQGRPIFLTDPDCPAQHQGDLGTVAAYA</sequence>
<evidence type="ECO:0000256" key="1">
    <source>
        <dbReference type="SAM" id="MobiDB-lite"/>
    </source>
</evidence>
<accession>M7B389</accession>
<evidence type="ECO:0000313" key="3">
    <source>
        <dbReference type="Proteomes" id="UP000031443"/>
    </source>
</evidence>
<protein>
    <submittedName>
        <fullName evidence="2">Uncharacterized protein</fullName>
    </submittedName>
</protein>
<dbReference type="EMBL" id="KB553125">
    <property type="protein sequence ID" value="EMP29945.1"/>
    <property type="molecule type" value="Genomic_DNA"/>
</dbReference>
<proteinExistence type="predicted"/>
<dbReference type="Proteomes" id="UP000031443">
    <property type="component" value="Unassembled WGS sequence"/>
</dbReference>
<reference evidence="3" key="1">
    <citation type="journal article" date="2013" name="Nat. Genet.">
        <title>The draft genomes of soft-shell turtle and green sea turtle yield insights into the development and evolution of the turtle-specific body plan.</title>
        <authorList>
            <person name="Wang Z."/>
            <person name="Pascual-Anaya J."/>
            <person name="Zadissa A."/>
            <person name="Li W."/>
            <person name="Niimura Y."/>
            <person name="Huang Z."/>
            <person name="Li C."/>
            <person name="White S."/>
            <person name="Xiong Z."/>
            <person name="Fang D."/>
            <person name="Wang B."/>
            <person name="Ming Y."/>
            <person name="Chen Y."/>
            <person name="Zheng Y."/>
            <person name="Kuraku S."/>
            <person name="Pignatelli M."/>
            <person name="Herrero J."/>
            <person name="Beal K."/>
            <person name="Nozawa M."/>
            <person name="Li Q."/>
            <person name="Wang J."/>
            <person name="Zhang H."/>
            <person name="Yu L."/>
            <person name="Shigenobu S."/>
            <person name="Wang J."/>
            <person name="Liu J."/>
            <person name="Flicek P."/>
            <person name="Searle S."/>
            <person name="Wang J."/>
            <person name="Kuratani S."/>
            <person name="Yin Y."/>
            <person name="Aken B."/>
            <person name="Zhang G."/>
            <person name="Irie N."/>
        </authorList>
    </citation>
    <scope>NUCLEOTIDE SEQUENCE [LARGE SCALE GENOMIC DNA]</scope>
</reference>
<feature type="region of interest" description="Disordered" evidence="1">
    <location>
        <begin position="1"/>
        <end position="92"/>
    </location>
</feature>
<name>M7B389_CHEMY</name>
<keyword evidence="3" id="KW-1185">Reference proteome</keyword>
<organism evidence="2 3">
    <name type="scientific">Chelonia mydas</name>
    <name type="common">Green sea-turtle</name>
    <name type="synonym">Chelonia agassizi</name>
    <dbReference type="NCBI Taxonomy" id="8469"/>
    <lineage>
        <taxon>Eukaryota</taxon>
        <taxon>Metazoa</taxon>
        <taxon>Chordata</taxon>
        <taxon>Craniata</taxon>
        <taxon>Vertebrata</taxon>
        <taxon>Euteleostomi</taxon>
        <taxon>Archelosauria</taxon>
        <taxon>Testudinata</taxon>
        <taxon>Testudines</taxon>
        <taxon>Cryptodira</taxon>
        <taxon>Durocryptodira</taxon>
        <taxon>Americhelydia</taxon>
        <taxon>Chelonioidea</taxon>
        <taxon>Cheloniidae</taxon>
        <taxon>Chelonia</taxon>
    </lineage>
</organism>
<dbReference type="AlphaFoldDB" id="M7B389"/>
<gene>
    <name evidence="2" type="ORF">UY3_12937</name>
</gene>
<evidence type="ECO:0000313" key="2">
    <source>
        <dbReference type="EMBL" id="EMP29945.1"/>
    </source>
</evidence>
<feature type="compositionally biased region" description="Basic and acidic residues" evidence="1">
    <location>
        <begin position="56"/>
        <end position="70"/>
    </location>
</feature>